<dbReference type="Proteomes" id="UP001303889">
    <property type="component" value="Unassembled WGS sequence"/>
</dbReference>
<dbReference type="PANTHER" id="PTHR23507">
    <property type="entry name" value="ZGC:174356"/>
    <property type="match status" value="1"/>
</dbReference>
<feature type="transmembrane region" description="Helical" evidence="6">
    <location>
        <begin position="218"/>
        <end position="238"/>
    </location>
</feature>
<comment type="caution">
    <text evidence="8">The sequence shown here is derived from an EMBL/GenBank/DDBJ whole genome shotgun (WGS) entry which is preliminary data.</text>
</comment>
<evidence type="ECO:0000256" key="4">
    <source>
        <dbReference type="ARBA" id="ARBA00023136"/>
    </source>
</evidence>
<evidence type="ECO:0000256" key="3">
    <source>
        <dbReference type="ARBA" id="ARBA00022989"/>
    </source>
</evidence>
<evidence type="ECO:0000313" key="8">
    <source>
        <dbReference type="EMBL" id="KAK3900027.1"/>
    </source>
</evidence>
<evidence type="ECO:0000256" key="6">
    <source>
        <dbReference type="SAM" id="Phobius"/>
    </source>
</evidence>
<feature type="compositionally biased region" description="Pro residues" evidence="5">
    <location>
        <begin position="253"/>
        <end position="262"/>
    </location>
</feature>
<dbReference type="InterPro" id="IPR011701">
    <property type="entry name" value="MFS"/>
</dbReference>
<feature type="region of interest" description="Disordered" evidence="5">
    <location>
        <begin position="248"/>
        <end position="270"/>
    </location>
</feature>
<comment type="subcellular location">
    <subcellularLocation>
        <location evidence="1">Membrane</location>
        <topology evidence="1">Multi-pass membrane protein</topology>
    </subcellularLocation>
</comment>
<dbReference type="GO" id="GO:0022857">
    <property type="term" value="F:transmembrane transporter activity"/>
    <property type="evidence" value="ECO:0007669"/>
    <property type="project" value="InterPro"/>
</dbReference>
<feature type="region of interest" description="Disordered" evidence="5">
    <location>
        <begin position="494"/>
        <end position="520"/>
    </location>
</feature>
<dbReference type="EMBL" id="MU855713">
    <property type="protein sequence ID" value="KAK3900027.1"/>
    <property type="molecule type" value="Genomic_DNA"/>
</dbReference>
<reference evidence="8" key="2">
    <citation type="submission" date="2023-05" db="EMBL/GenBank/DDBJ databases">
        <authorList>
            <consortium name="Lawrence Berkeley National Laboratory"/>
            <person name="Steindorff A."/>
            <person name="Hensen N."/>
            <person name="Bonometti L."/>
            <person name="Westerberg I."/>
            <person name="Brannstrom I.O."/>
            <person name="Guillou S."/>
            <person name="Cros-Aarteil S."/>
            <person name="Calhoun S."/>
            <person name="Haridas S."/>
            <person name="Kuo A."/>
            <person name="Mondo S."/>
            <person name="Pangilinan J."/>
            <person name="Riley R."/>
            <person name="Labutti K."/>
            <person name="Andreopoulos B."/>
            <person name="Lipzen A."/>
            <person name="Chen C."/>
            <person name="Yanf M."/>
            <person name="Daum C."/>
            <person name="Ng V."/>
            <person name="Clum A."/>
            <person name="Ohm R."/>
            <person name="Martin F."/>
            <person name="Silar P."/>
            <person name="Natvig D."/>
            <person name="Lalanne C."/>
            <person name="Gautier V."/>
            <person name="Ament-Velasquez S.L."/>
            <person name="Kruys A."/>
            <person name="Hutchinson M.I."/>
            <person name="Powell A.J."/>
            <person name="Barry K."/>
            <person name="Miller A.N."/>
            <person name="Grigoriev I.V."/>
            <person name="Debuchy R."/>
            <person name="Gladieux P."/>
            <person name="Thoren M.H."/>
            <person name="Johannesson H."/>
        </authorList>
    </citation>
    <scope>NUCLEOTIDE SEQUENCE</scope>
    <source>
        <strain evidence="8">CBS 103.79</strain>
    </source>
</reference>
<evidence type="ECO:0000256" key="1">
    <source>
        <dbReference type="ARBA" id="ARBA00004141"/>
    </source>
</evidence>
<dbReference type="InterPro" id="IPR020846">
    <property type="entry name" value="MFS_dom"/>
</dbReference>
<gene>
    <name evidence="8" type="ORF">C8A05DRAFT_36344</name>
</gene>
<feature type="transmembrane region" description="Helical" evidence="6">
    <location>
        <begin position="428"/>
        <end position="447"/>
    </location>
</feature>
<sequence length="520" mass="56385">MTTPDTGPPARTLWRPVLLVWLILLTLGFGITVAMTPQTRIYEDIICRWYYADHPEQSTRLGIAFSPSSHQQQPQTRPDESLCKKPAIQDAVNSLFGWQTFFDGIPGLLLAMYYGSLADTWGRRPVLILSLVGQVLGAAWILLICWVEADVRLTWLSSIFSCVGGGNTVFTAAAMMIIADAAPDAVRTRIFCYASTCLVVGEMVGPPIGAALMAKDPWIPNMIGFLCMGLATALAFLMPETLVESDAKTMTARPPPDAPPPRESSNNNTGYLPALTRGLKTVLRHAASTLRFVAHDRNLILLVGAYFTVDFARETLSLLVRYVSVRFSIPLAQASYLLSFRASGHLLASAVLLPVFDALLARRFRAAPMRKDLVMARVSIGFVTGGFAGLVLAPGVVAVCVAVGIYTLGSGFQAATKSLLGAMVDKSALGTVFTLLSLMDTVGALFAGPIDALIMKRALRMEGVWKGLPFMFALVCCAVSTFALAYVKPKSHAELEEAEDDERRSFLGEGRREEEGSRHV</sequence>
<dbReference type="Pfam" id="PF07690">
    <property type="entry name" value="MFS_1"/>
    <property type="match status" value="1"/>
</dbReference>
<keyword evidence="2 6" id="KW-0812">Transmembrane</keyword>
<evidence type="ECO:0000256" key="2">
    <source>
        <dbReference type="ARBA" id="ARBA00022692"/>
    </source>
</evidence>
<organism evidence="8 9">
    <name type="scientific">Staphylotrichum tortipilum</name>
    <dbReference type="NCBI Taxonomy" id="2831512"/>
    <lineage>
        <taxon>Eukaryota</taxon>
        <taxon>Fungi</taxon>
        <taxon>Dikarya</taxon>
        <taxon>Ascomycota</taxon>
        <taxon>Pezizomycotina</taxon>
        <taxon>Sordariomycetes</taxon>
        <taxon>Sordariomycetidae</taxon>
        <taxon>Sordariales</taxon>
        <taxon>Chaetomiaceae</taxon>
        <taxon>Staphylotrichum</taxon>
    </lineage>
</organism>
<reference evidence="8" key="1">
    <citation type="journal article" date="2023" name="Mol. Phylogenet. Evol.">
        <title>Genome-scale phylogeny and comparative genomics of the fungal order Sordariales.</title>
        <authorList>
            <person name="Hensen N."/>
            <person name="Bonometti L."/>
            <person name="Westerberg I."/>
            <person name="Brannstrom I.O."/>
            <person name="Guillou S."/>
            <person name="Cros-Aarteil S."/>
            <person name="Calhoun S."/>
            <person name="Haridas S."/>
            <person name="Kuo A."/>
            <person name="Mondo S."/>
            <person name="Pangilinan J."/>
            <person name="Riley R."/>
            <person name="LaButti K."/>
            <person name="Andreopoulos B."/>
            <person name="Lipzen A."/>
            <person name="Chen C."/>
            <person name="Yan M."/>
            <person name="Daum C."/>
            <person name="Ng V."/>
            <person name="Clum A."/>
            <person name="Steindorff A."/>
            <person name="Ohm R.A."/>
            <person name="Martin F."/>
            <person name="Silar P."/>
            <person name="Natvig D.O."/>
            <person name="Lalanne C."/>
            <person name="Gautier V."/>
            <person name="Ament-Velasquez S.L."/>
            <person name="Kruys A."/>
            <person name="Hutchinson M.I."/>
            <person name="Powell A.J."/>
            <person name="Barry K."/>
            <person name="Miller A.N."/>
            <person name="Grigoriev I.V."/>
            <person name="Debuchy R."/>
            <person name="Gladieux P."/>
            <person name="Hiltunen Thoren M."/>
            <person name="Johannesson H."/>
        </authorList>
    </citation>
    <scope>NUCLEOTIDE SEQUENCE</scope>
    <source>
        <strain evidence="8">CBS 103.79</strain>
    </source>
</reference>
<feature type="transmembrane region" description="Helical" evidence="6">
    <location>
        <begin position="126"/>
        <end position="149"/>
    </location>
</feature>
<accession>A0AAN6MH22</accession>
<evidence type="ECO:0000313" key="9">
    <source>
        <dbReference type="Proteomes" id="UP001303889"/>
    </source>
</evidence>
<feature type="transmembrane region" description="Helical" evidence="6">
    <location>
        <begin position="382"/>
        <end position="408"/>
    </location>
</feature>
<dbReference type="AlphaFoldDB" id="A0AAN6MH22"/>
<feature type="transmembrane region" description="Helical" evidence="6">
    <location>
        <begin position="12"/>
        <end position="35"/>
    </location>
</feature>
<feature type="transmembrane region" description="Helical" evidence="6">
    <location>
        <begin position="190"/>
        <end position="212"/>
    </location>
</feature>
<dbReference type="InterPro" id="IPR036259">
    <property type="entry name" value="MFS_trans_sf"/>
</dbReference>
<dbReference type="PROSITE" id="PS50850">
    <property type="entry name" value="MFS"/>
    <property type="match status" value="1"/>
</dbReference>
<evidence type="ECO:0000256" key="5">
    <source>
        <dbReference type="SAM" id="MobiDB-lite"/>
    </source>
</evidence>
<evidence type="ECO:0000259" key="7">
    <source>
        <dbReference type="PROSITE" id="PS50850"/>
    </source>
</evidence>
<dbReference type="Gene3D" id="1.20.1250.20">
    <property type="entry name" value="MFS general substrate transporter like domains"/>
    <property type="match status" value="2"/>
</dbReference>
<dbReference type="PANTHER" id="PTHR23507:SF1">
    <property type="entry name" value="FI18259P1-RELATED"/>
    <property type="match status" value="1"/>
</dbReference>
<feature type="transmembrane region" description="Helical" evidence="6">
    <location>
        <begin position="155"/>
        <end position="178"/>
    </location>
</feature>
<feature type="transmembrane region" description="Helical" evidence="6">
    <location>
        <begin position="468"/>
        <end position="487"/>
    </location>
</feature>
<keyword evidence="4 6" id="KW-0472">Membrane</keyword>
<dbReference type="GO" id="GO:0016020">
    <property type="term" value="C:membrane"/>
    <property type="evidence" value="ECO:0007669"/>
    <property type="project" value="UniProtKB-SubCell"/>
</dbReference>
<keyword evidence="9" id="KW-1185">Reference proteome</keyword>
<proteinExistence type="predicted"/>
<name>A0AAN6MH22_9PEZI</name>
<feature type="domain" description="Major facilitator superfamily (MFS) profile" evidence="7">
    <location>
        <begin position="16"/>
        <end position="492"/>
    </location>
</feature>
<dbReference type="SUPFAM" id="SSF103473">
    <property type="entry name" value="MFS general substrate transporter"/>
    <property type="match status" value="1"/>
</dbReference>
<protein>
    <submittedName>
        <fullName evidence="8">Major facilitator superfamily domain-containing protein</fullName>
    </submittedName>
</protein>
<dbReference type="CDD" id="cd06174">
    <property type="entry name" value="MFS"/>
    <property type="match status" value="1"/>
</dbReference>
<feature type="transmembrane region" description="Helical" evidence="6">
    <location>
        <begin position="95"/>
        <end position="114"/>
    </location>
</feature>
<keyword evidence="3 6" id="KW-1133">Transmembrane helix</keyword>